<name>A0A2S6AKN8_9NOCA</name>
<dbReference type="Pfam" id="PF04672">
    <property type="entry name" value="Methyltransf_19"/>
    <property type="match status" value="1"/>
</dbReference>
<dbReference type="InterPro" id="IPR006764">
    <property type="entry name" value="SAM_dep_MeTrfase_SAV2177_type"/>
</dbReference>
<accession>A0A2S6AKN8</accession>
<keyword evidence="2" id="KW-0489">Methyltransferase</keyword>
<dbReference type="SUPFAM" id="SSF53335">
    <property type="entry name" value="S-adenosyl-L-methionine-dependent methyltransferases"/>
    <property type="match status" value="1"/>
</dbReference>
<proteinExistence type="predicted"/>
<dbReference type="InterPro" id="IPR029063">
    <property type="entry name" value="SAM-dependent_MTases_sf"/>
</dbReference>
<dbReference type="CDD" id="cd02440">
    <property type="entry name" value="AdoMet_MTases"/>
    <property type="match status" value="1"/>
</dbReference>
<protein>
    <submittedName>
        <fullName evidence="2">Methyltransferase</fullName>
    </submittedName>
</protein>
<dbReference type="EMBL" id="PSZC01000018">
    <property type="protein sequence ID" value="PPJ35763.1"/>
    <property type="molecule type" value="Genomic_DNA"/>
</dbReference>
<dbReference type="Proteomes" id="UP000239874">
    <property type="component" value="Unassembled WGS sequence"/>
</dbReference>
<evidence type="ECO:0000256" key="1">
    <source>
        <dbReference type="SAM" id="MobiDB-lite"/>
    </source>
</evidence>
<dbReference type="GO" id="GO:0008168">
    <property type="term" value="F:methyltransferase activity"/>
    <property type="evidence" value="ECO:0007669"/>
    <property type="project" value="UniProtKB-KW"/>
</dbReference>
<feature type="region of interest" description="Disordered" evidence="1">
    <location>
        <begin position="1"/>
        <end position="42"/>
    </location>
</feature>
<dbReference type="OrthoDB" id="4134439at2"/>
<keyword evidence="2" id="KW-0808">Transferase</keyword>
<reference evidence="2 3" key="1">
    <citation type="submission" date="2018-02" db="EMBL/GenBank/DDBJ databases">
        <title>8 Nocardia nova and 1 Nocardia cyriacigeorgica strain used for evolution to TMP-SMX.</title>
        <authorList>
            <person name="Mehta H."/>
            <person name="Weng J."/>
            <person name="Shamoo Y."/>
        </authorList>
    </citation>
    <scope>NUCLEOTIDE SEQUENCE [LARGE SCALE GENOMIC DNA]</scope>
    <source>
        <strain evidence="2 3">MDA3139</strain>
    </source>
</reference>
<evidence type="ECO:0000313" key="3">
    <source>
        <dbReference type="Proteomes" id="UP000239874"/>
    </source>
</evidence>
<dbReference type="AlphaFoldDB" id="A0A2S6AKN8"/>
<organism evidence="2 3">
    <name type="scientific">Nocardia nova</name>
    <dbReference type="NCBI Taxonomy" id="37330"/>
    <lineage>
        <taxon>Bacteria</taxon>
        <taxon>Bacillati</taxon>
        <taxon>Actinomycetota</taxon>
        <taxon>Actinomycetes</taxon>
        <taxon>Mycobacteriales</taxon>
        <taxon>Nocardiaceae</taxon>
        <taxon>Nocardia</taxon>
    </lineage>
</organism>
<dbReference type="GO" id="GO:0032259">
    <property type="term" value="P:methylation"/>
    <property type="evidence" value="ECO:0007669"/>
    <property type="project" value="UniProtKB-KW"/>
</dbReference>
<dbReference type="Gene3D" id="3.40.50.150">
    <property type="entry name" value="Vaccinia Virus protein VP39"/>
    <property type="match status" value="1"/>
</dbReference>
<sequence length="334" mass="36587">MRPRSSPIRASAPHTTPGPILGRPGSRPTTPPRPDRGTNYPVPLPNLTVCAISAIRSQPSRSLLVSDHPVDLRTDVAHPARMYDYFLGGKDHYEADRRAAETALANFPAVRLTARTNREFMRTATRYLAEQGVRQFLDIGTGIPTEPNVHQVAQGHACESRVVYVDNDPIVLAHARALLVSAPEGRTTYVQADAANPEAILGSSELRDTLDLSQPVAISLMAVVHFVPGDVYGMVNTLMDALAPGSYLAMSHVTTDFDNGDRDPDGMGRLLQVYLDQGIPVRPRSRDEVARFFDGLELVEPGVEVIHRWRQEGIEHPADHDKKVSLYGAVGKKV</sequence>
<gene>
    <name evidence="2" type="ORF">C5E45_23295</name>
</gene>
<evidence type="ECO:0000313" key="2">
    <source>
        <dbReference type="EMBL" id="PPJ35763.1"/>
    </source>
</evidence>
<comment type="caution">
    <text evidence="2">The sequence shown here is derived from an EMBL/GenBank/DDBJ whole genome shotgun (WGS) entry which is preliminary data.</text>
</comment>